<reference evidence="2 3" key="1">
    <citation type="submission" date="2020-09" db="EMBL/GenBank/DDBJ databases">
        <title>De no assembly of potato wild relative species, Solanum commersonii.</title>
        <authorList>
            <person name="Cho K."/>
        </authorList>
    </citation>
    <scope>NUCLEOTIDE SEQUENCE [LARGE SCALE GENOMIC DNA]</scope>
    <source>
        <strain evidence="2">LZ3.2</strain>
        <tissue evidence="2">Leaf</tissue>
    </source>
</reference>
<gene>
    <name evidence="2" type="ORF">H5410_048347</name>
</gene>
<keyword evidence="1" id="KW-0732">Signal</keyword>
<sequence length="89" mass="10146">MTISSSSHHHFVLCLFLLSFLCVNSQSSYIVILRNESPNHVVTEICYVNEGPDGEKILLKPGMSDHITTEKYIATDELKSEHIIWKRIS</sequence>
<dbReference type="EMBL" id="JACXVP010000009">
    <property type="protein sequence ID" value="KAG5587913.1"/>
    <property type="molecule type" value="Genomic_DNA"/>
</dbReference>
<evidence type="ECO:0000313" key="3">
    <source>
        <dbReference type="Proteomes" id="UP000824120"/>
    </source>
</evidence>
<name>A0A9J5XHU3_SOLCO</name>
<organism evidence="2 3">
    <name type="scientific">Solanum commersonii</name>
    <name type="common">Commerson's wild potato</name>
    <name type="synonym">Commerson's nightshade</name>
    <dbReference type="NCBI Taxonomy" id="4109"/>
    <lineage>
        <taxon>Eukaryota</taxon>
        <taxon>Viridiplantae</taxon>
        <taxon>Streptophyta</taxon>
        <taxon>Embryophyta</taxon>
        <taxon>Tracheophyta</taxon>
        <taxon>Spermatophyta</taxon>
        <taxon>Magnoliopsida</taxon>
        <taxon>eudicotyledons</taxon>
        <taxon>Gunneridae</taxon>
        <taxon>Pentapetalae</taxon>
        <taxon>asterids</taxon>
        <taxon>lamiids</taxon>
        <taxon>Solanales</taxon>
        <taxon>Solanaceae</taxon>
        <taxon>Solanoideae</taxon>
        <taxon>Solaneae</taxon>
        <taxon>Solanum</taxon>
    </lineage>
</organism>
<evidence type="ECO:0000256" key="1">
    <source>
        <dbReference type="SAM" id="SignalP"/>
    </source>
</evidence>
<proteinExistence type="predicted"/>
<feature type="signal peptide" evidence="1">
    <location>
        <begin position="1"/>
        <end position="25"/>
    </location>
</feature>
<dbReference type="Proteomes" id="UP000824120">
    <property type="component" value="Chromosome 9"/>
</dbReference>
<comment type="caution">
    <text evidence="2">The sequence shown here is derived from an EMBL/GenBank/DDBJ whole genome shotgun (WGS) entry which is preliminary data.</text>
</comment>
<protein>
    <submittedName>
        <fullName evidence="2">Uncharacterized protein</fullName>
    </submittedName>
</protein>
<dbReference type="AlphaFoldDB" id="A0A9J5XHU3"/>
<accession>A0A9J5XHU3</accession>
<feature type="chain" id="PRO_5039896177" evidence="1">
    <location>
        <begin position="26"/>
        <end position="89"/>
    </location>
</feature>
<evidence type="ECO:0000313" key="2">
    <source>
        <dbReference type="EMBL" id="KAG5587913.1"/>
    </source>
</evidence>
<keyword evidence="3" id="KW-1185">Reference proteome</keyword>